<accession>A0ACC5WSW9</accession>
<comment type="caution">
    <text evidence="1">The sequence shown here is derived from an EMBL/GenBank/DDBJ whole genome shotgun (WGS) entry which is preliminary data.</text>
</comment>
<organism evidence="1 2">
    <name type="scientific">Pangasianodon gigas</name>
    <name type="common">Mekong giant catfish</name>
    <name type="synonym">Pangasius gigas</name>
    <dbReference type="NCBI Taxonomy" id="30993"/>
    <lineage>
        <taxon>Eukaryota</taxon>
        <taxon>Metazoa</taxon>
        <taxon>Chordata</taxon>
        <taxon>Craniata</taxon>
        <taxon>Vertebrata</taxon>
        <taxon>Euteleostomi</taxon>
        <taxon>Actinopterygii</taxon>
        <taxon>Neopterygii</taxon>
        <taxon>Teleostei</taxon>
        <taxon>Ostariophysi</taxon>
        <taxon>Siluriformes</taxon>
        <taxon>Pangasiidae</taxon>
        <taxon>Pangasianodon</taxon>
    </lineage>
</organism>
<reference evidence="1 2" key="1">
    <citation type="journal article" date="2022" name="bioRxiv">
        <title>An ancient truncated duplication of the anti-Mullerian hormone receptor type 2 gene is a potential conserved master sex determinant in the Pangasiidae catfish family.</title>
        <authorList>
            <person name="Wen M."/>
            <person name="Pan Q."/>
            <person name="Jouanno E."/>
            <person name="Montfort J."/>
            <person name="Zahm M."/>
            <person name="Cabau C."/>
            <person name="Klopp C."/>
            <person name="Iampietro C."/>
            <person name="Roques C."/>
            <person name="Bouchez O."/>
            <person name="Castinel A."/>
            <person name="Donnadieu C."/>
            <person name="Parrinello H."/>
            <person name="Poncet C."/>
            <person name="Belmonte E."/>
            <person name="Gautier V."/>
            <person name="Avarre J.-C."/>
            <person name="Dugue R."/>
            <person name="Gustiano R."/>
            <person name="Ha T.T.T."/>
            <person name="Campet M."/>
            <person name="Sriphairoj K."/>
            <person name="Ribolli J."/>
            <person name="de Almeida F.L."/>
            <person name="Desvignes T."/>
            <person name="Postlethwait J.H."/>
            <person name="Bucao C.F."/>
            <person name="Robinson-Rechavi M."/>
            <person name="Bobe J."/>
            <person name="Herpin A."/>
            <person name="Guiguen Y."/>
        </authorList>
    </citation>
    <scope>NUCLEOTIDE SEQUENCE [LARGE SCALE GENOMIC DNA]</scope>
    <source>
        <strain evidence="1">YG-Dec2019</strain>
    </source>
</reference>
<proteinExistence type="predicted"/>
<keyword evidence="2" id="KW-1185">Reference proteome</keyword>
<dbReference type="Proteomes" id="UP000829447">
    <property type="component" value="Linkage Group LG8"/>
</dbReference>
<protein>
    <submittedName>
        <fullName evidence="1">Uncharacterized protein</fullName>
    </submittedName>
</protein>
<evidence type="ECO:0000313" key="2">
    <source>
        <dbReference type="Proteomes" id="UP000829447"/>
    </source>
</evidence>
<evidence type="ECO:0000313" key="1">
    <source>
        <dbReference type="EMBL" id="MCI4381375.1"/>
    </source>
</evidence>
<gene>
    <name evidence="1" type="ORF">PGIGA_G00250830</name>
</gene>
<dbReference type="EMBL" id="CM040461">
    <property type="protein sequence ID" value="MCI4381375.1"/>
    <property type="molecule type" value="Genomic_DNA"/>
</dbReference>
<sequence length="149" mass="16992">MKLCVILVLSAILPANASFVYTFTGLSGCSDSVEESEFFIDMNQNEILYEDFKIKQQINRLPPFVGQIDIPDLYETAVDDRERCLLNIEKTRSLVGSPPEARDPPEISVYPKRDVVPGEKNKFICFVKYFYPPHIRVNWTRNVVASGTI</sequence>
<name>A0ACC5WSW9_PANGG</name>